<keyword evidence="1" id="KW-0472">Membrane</keyword>
<dbReference type="AlphaFoldDB" id="A0A485KM57"/>
<feature type="transmembrane region" description="Helical" evidence="1">
    <location>
        <begin position="284"/>
        <end position="304"/>
    </location>
</feature>
<sequence length="460" mass="51016">MLLSPVYPRMVLQASTADLEDVIQTLHTSKVNSQLPTQYCYVDYDERFELAHTRTRQRRCAASYNPFAKRKMGRRTPTTRLVLTTRVSRPAPSPSKSMPCASCLDWSTTKLHRSKPCAVGLASDAVGIAAVATRPTMTSSLLDDVAPVHVLQFALPLHGSYVRAPLPTARRRLRNSLDLLWLVVMLDEWAALHRKVVLFEGDVNSIPLLSKAYDYIPLAPNDAFEIPRRAGRFFDYAFAYVSITAAIVAVLMLVYGIATSFRVLDRNLLHFNRLVSSAWVGRRVLVVVRGLTAIVVLSTSAIRLDNDYGLSRFQPHDMTCLAAPLHGSIMDRLRHARRARGRHQSILILRRASQHPPRVARNLWPRLRRTNRAHTGALQVGSSTRVALVGGLQAACVAVSFAAAAACRWTQPTPPVTLLMSVAAEVFLDLTLADDFRSSSVDKVTCVMAGLLVLDIRGHR</sequence>
<evidence type="ECO:0000256" key="1">
    <source>
        <dbReference type="SAM" id="Phobius"/>
    </source>
</evidence>
<keyword evidence="1" id="KW-0812">Transmembrane</keyword>
<evidence type="ECO:0000313" key="4">
    <source>
        <dbReference type="Proteomes" id="UP000332933"/>
    </source>
</evidence>
<protein>
    <submittedName>
        <fullName evidence="3">Aste57867_9155 protein</fullName>
    </submittedName>
</protein>
<evidence type="ECO:0000313" key="3">
    <source>
        <dbReference type="EMBL" id="VFT86039.1"/>
    </source>
</evidence>
<evidence type="ECO:0000313" key="2">
    <source>
        <dbReference type="EMBL" id="KAF0700342.1"/>
    </source>
</evidence>
<dbReference type="EMBL" id="CAADRA010005149">
    <property type="protein sequence ID" value="VFT86039.1"/>
    <property type="molecule type" value="Genomic_DNA"/>
</dbReference>
<keyword evidence="4" id="KW-1185">Reference proteome</keyword>
<name>A0A485KM57_9STRA</name>
<reference evidence="3 4" key="1">
    <citation type="submission" date="2019-03" db="EMBL/GenBank/DDBJ databases">
        <authorList>
            <person name="Gaulin E."/>
            <person name="Dumas B."/>
        </authorList>
    </citation>
    <scope>NUCLEOTIDE SEQUENCE [LARGE SCALE GENOMIC DNA]</scope>
    <source>
        <strain evidence="3">CBS 568.67</strain>
    </source>
</reference>
<dbReference type="OrthoDB" id="78977at2759"/>
<feature type="transmembrane region" description="Helical" evidence="1">
    <location>
        <begin position="237"/>
        <end position="264"/>
    </location>
</feature>
<accession>A0A485KM57</accession>
<keyword evidence="1" id="KW-1133">Transmembrane helix</keyword>
<gene>
    <name evidence="3" type="primary">Aste57867_9155</name>
    <name evidence="2" type="ORF">As57867_009119</name>
    <name evidence="3" type="ORF">ASTE57867_9155</name>
</gene>
<reference evidence="2" key="2">
    <citation type="submission" date="2019-06" db="EMBL/GenBank/DDBJ databases">
        <title>Genomics analysis of Aphanomyces spp. identifies a new class of oomycete effector associated with host adaptation.</title>
        <authorList>
            <person name="Gaulin E."/>
        </authorList>
    </citation>
    <scope>NUCLEOTIDE SEQUENCE</scope>
    <source>
        <strain evidence="2">CBS 578.67</strain>
    </source>
</reference>
<dbReference type="EMBL" id="VJMH01005128">
    <property type="protein sequence ID" value="KAF0700342.1"/>
    <property type="molecule type" value="Genomic_DNA"/>
</dbReference>
<organism evidence="3 4">
    <name type="scientific">Aphanomyces stellatus</name>
    <dbReference type="NCBI Taxonomy" id="120398"/>
    <lineage>
        <taxon>Eukaryota</taxon>
        <taxon>Sar</taxon>
        <taxon>Stramenopiles</taxon>
        <taxon>Oomycota</taxon>
        <taxon>Saprolegniomycetes</taxon>
        <taxon>Saprolegniales</taxon>
        <taxon>Verrucalvaceae</taxon>
        <taxon>Aphanomyces</taxon>
    </lineage>
</organism>
<proteinExistence type="predicted"/>
<dbReference type="Proteomes" id="UP000332933">
    <property type="component" value="Unassembled WGS sequence"/>
</dbReference>